<dbReference type="GO" id="GO:0009252">
    <property type="term" value="P:peptidoglycan biosynthetic process"/>
    <property type="evidence" value="ECO:0007669"/>
    <property type="project" value="UniProtKB-UniRule"/>
</dbReference>
<evidence type="ECO:0000256" key="4">
    <source>
        <dbReference type="ARBA" id="ARBA00022960"/>
    </source>
</evidence>
<dbReference type="GO" id="GO:0005737">
    <property type="term" value="C:cytoplasm"/>
    <property type="evidence" value="ECO:0007669"/>
    <property type="project" value="UniProtKB-SubCell"/>
</dbReference>
<dbReference type="GO" id="GO:0005524">
    <property type="term" value="F:ATP binding"/>
    <property type="evidence" value="ECO:0007669"/>
    <property type="project" value="UniProtKB-UniRule"/>
</dbReference>
<comment type="caution">
    <text evidence="13">The sequence shown here is derived from an EMBL/GenBank/DDBJ whole genome shotgun (WGS) entry which is preliminary data.</text>
</comment>
<reference evidence="13" key="2">
    <citation type="submission" date="2021-04" db="EMBL/GenBank/DDBJ databases">
        <authorList>
            <person name="Gilroy R."/>
        </authorList>
    </citation>
    <scope>NUCLEOTIDE SEQUENCE</scope>
    <source>
        <strain evidence="13">CHK188-11489</strain>
    </source>
</reference>
<keyword evidence="8" id="KW-0460">Magnesium</keyword>
<dbReference type="Pfam" id="PF01225">
    <property type="entry name" value="Mur_ligase"/>
    <property type="match status" value="1"/>
</dbReference>
<dbReference type="GO" id="GO:0000287">
    <property type="term" value="F:magnesium ion binding"/>
    <property type="evidence" value="ECO:0007669"/>
    <property type="project" value="UniProtKB-UniRule"/>
</dbReference>
<evidence type="ECO:0000256" key="8">
    <source>
        <dbReference type="HAMAP-Rule" id="MF_00208"/>
    </source>
</evidence>
<evidence type="ECO:0000256" key="2">
    <source>
        <dbReference type="ARBA" id="ARBA00005898"/>
    </source>
</evidence>
<keyword evidence="8" id="KW-0547">Nucleotide-binding</keyword>
<evidence type="ECO:0000256" key="3">
    <source>
        <dbReference type="ARBA" id="ARBA00022618"/>
    </source>
</evidence>
<dbReference type="InterPro" id="IPR004101">
    <property type="entry name" value="Mur_ligase_C"/>
</dbReference>
<dbReference type="Proteomes" id="UP000824105">
    <property type="component" value="Unassembled WGS sequence"/>
</dbReference>
<feature type="binding site" evidence="8">
    <location>
        <begin position="107"/>
        <end position="113"/>
    </location>
    <ligand>
        <name>ATP</name>
        <dbReference type="ChEBI" id="CHEBI:30616"/>
    </ligand>
</feature>
<keyword evidence="8" id="KW-0963">Cytoplasm</keyword>
<feature type="binding site" evidence="8">
    <location>
        <position position="148"/>
    </location>
    <ligand>
        <name>UDP-N-acetyl-alpha-D-muramoyl-L-alanyl-D-glutamate</name>
        <dbReference type="ChEBI" id="CHEBI:83900"/>
    </ligand>
</feature>
<dbReference type="EC" id="6.3.2.-" evidence="8"/>
<feature type="binding site" evidence="8">
    <location>
        <position position="27"/>
    </location>
    <ligand>
        <name>UDP-N-acetyl-alpha-D-muramoyl-L-alanyl-D-glutamate</name>
        <dbReference type="ChEBI" id="CHEBI:83900"/>
    </ligand>
</feature>
<dbReference type="PANTHER" id="PTHR23135">
    <property type="entry name" value="MUR LIGASE FAMILY MEMBER"/>
    <property type="match status" value="1"/>
</dbReference>
<feature type="modified residue" description="N6-carboxylysine" evidence="8">
    <location>
        <position position="218"/>
    </location>
</feature>
<evidence type="ECO:0000256" key="1">
    <source>
        <dbReference type="ARBA" id="ARBA00004752"/>
    </source>
</evidence>
<feature type="domain" description="Mur ligase C-terminal" evidence="11">
    <location>
        <begin position="331"/>
        <end position="457"/>
    </location>
</feature>
<accession>A0A9D2JNR4</accession>
<dbReference type="NCBIfam" id="NF001126">
    <property type="entry name" value="PRK00139.1-4"/>
    <property type="match status" value="1"/>
</dbReference>
<dbReference type="Gene3D" id="3.40.1190.10">
    <property type="entry name" value="Mur-like, catalytic domain"/>
    <property type="match status" value="1"/>
</dbReference>
<feature type="binding site" evidence="8">
    <location>
        <position position="176"/>
    </location>
    <ligand>
        <name>UDP-N-acetyl-alpha-D-muramoyl-L-alanyl-D-glutamate</name>
        <dbReference type="ChEBI" id="CHEBI:83900"/>
    </ligand>
</feature>
<keyword evidence="7 8" id="KW-0961">Cell wall biogenesis/degradation</keyword>
<protein>
    <recommendedName>
        <fullName evidence="8">UDP-N-acetylmuramyl-tripeptide synthetase</fullName>
        <ecNumber evidence="8">6.3.2.-</ecNumber>
    </recommendedName>
    <alternativeName>
        <fullName evidence="8">UDP-MurNAc-tripeptide synthetase</fullName>
    </alternativeName>
</protein>
<evidence type="ECO:0000256" key="9">
    <source>
        <dbReference type="RuleBase" id="RU004135"/>
    </source>
</evidence>
<comment type="similarity">
    <text evidence="2 8">Belongs to the MurCDEF family. MurE subfamily.</text>
</comment>
<proteinExistence type="inferred from homology"/>
<dbReference type="InterPro" id="IPR000713">
    <property type="entry name" value="Mur_ligase_N"/>
</dbReference>
<dbReference type="Gene3D" id="3.90.190.20">
    <property type="entry name" value="Mur ligase, C-terminal domain"/>
    <property type="match status" value="1"/>
</dbReference>
<dbReference type="GO" id="GO:0051301">
    <property type="term" value="P:cell division"/>
    <property type="evidence" value="ECO:0007669"/>
    <property type="project" value="UniProtKB-KW"/>
</dbReference>
<dbReference type="SUPFAM" id="SSF53244">
    <property type="entry name" value="MurD-like peptide ligases, peptide-binding domain"/>
    <property type="match status" value="1"/>
</dbReference>
<evidence type="ECO:0000256" key="6">
    <source>
        <dbReference type="ARBA" id="ARBA00023306"/>
    </source>
</evidence>
<dbReference type="GO" id="GO:0071555">
    <property type="term" value="P:cell wall organization"/>
    <property type="evidence" value="ECO:0007669"/>
    <property type="project" value="UniProtKB-KW"/>
</dbReference>
<keyword evidence="8 13" id="KW-0436">Ligase</keyword>
<dbReference type="Pfam" id="PF08245">
    <property type="entry name" value="Mur_ligase_M"/>
    <property type="match status" value="1"/>
</dbReference>
<evidence type="ECO:0000259" key="12">
    <source>
        <dbReference type="Pfam" id="PF08245"/>
    </source>
</evidence>
<dbReference type="HAMAP" id="MF_00208">
    <property type="entry name" value="MurE"/>
    <property type="match status" value="1"/>
</dbReference>
<dbReference type="SUPFAM" id="SSF53623">
    <property type="entry name" value="MurD-like peptide ligases, catalytic domain"/>
    <property type="match status" value="1"/>
</dbReference>
<dbReference type="InterPro" id="IPR005761">
    <property type="entry name" value="UDP-N-AcMur-Glu-dNH2Pim_ligase"/>
</dbReference>
<dbReference type="InterPro" id="IPR036615">
    <property type="entry name" value="Mur_ligase_C_dom_sf"/>
</dbReference>
<evidence type="ECO:0000313" key="14">
    <source>
        <dbReference type="Proteomes" id="UP000824105"/>
    </source>
</evidence>
<organism evidence="13 14">
    <name type="scientific">Candidatus Gemmiger avistercoris</name>
    <dbReference type="NCBI Taxonomy" id="2838606"/>
    <lineage>
        <taxon>Bacteria</taxon>
        <taxon>Bacillati</taxon>
        <taxon>Bacillota</taxon>
        <taxon>Clostridia</taxon>
        <taxon>Eubacteriales</taxon>
        <taxon>Gemmiger</taxon>
    </lineage>
</organism>
<keyword evidence="5 8" id="KW-0573">Peptidoglycan synthesis</keyword>
<evidence type="ECO:0000256" key="5">
    <source>
        <dbReference type="ARBA" id="ARBA00022984"/>
    </source>
</evidence>
<feature type="binding site" evidence="8">
    <location>
        <begin position="149"/>
        <end position="150"/>
    </location>
    <ligand>
        <name>UDP-N-acetyl-alpha-D-muramoyl-L-alanyl-D-glutamate</name>
        <dbReference type="ChEBI" id="CHEBI:83900"/>
    </ligand>
</feature>
<dbReference type="AlphaFoldDB" id="A0A9D2JNR4"/>
<dbReference type="SUPFAM" id="SSF63418">
    <property type="entry name" value="MurE/MurF N-terminal domain"/>
    <property type="match status" value="1"/>
</dbReference>
<dbReference type="Gene3D" id="3.40.1390.10">
    <property type="entry name" value="MurE/MurF, N-terminal domain"/>
    <property type="match status" value="1"/>
</dbReference>
<dbReference type="PANTHER" id="PTHR23135:SF4">
    <property type="entry name" value="UDP-N-ACETYLMURAMOYL-L-ALANYL-D-GLUTAMATE--2,6-DIAMINOPIMELATE LIGASE MURE HOMOLOG, CHLOROPLASTIC"/>
    <property type="match status" value="1"/>
</dbReference>
<dbReference type="GO" id="GO:0008360">
    <property type="term" value="P:regulation of cell shape"/>
    <property type="evidence" value="ECO:0007669"/>
    <property type="project" value="UniProtKB-KW"/>
</dbReference>
<keyword evidence="6 8" id="KW-0131">Cell cycle</keyword>
<reference evidence="13" key="1">
    <citation type="journal article" date="2021" name="PeerJ">
        <title>Extensive microbial diversity within the chicken gut microbiome revealed by metagenomics and culture.</title>
        <authorList>
            <person name="Gilroy R."/>
            <person name="Ravi A."/>
            <person name="Getino M."/>
            <person name="Pursley I."/>
            <person name="Horton D.L."/>
            <person name="Alikhan N.F."/>
            <person name="Baker D."/>
            <person name="Gharbi K."/>
            <person name="Hall N."/>
            <person name="Watson M."/>
            <person name="Adriaenssens E.M."/>
            <person name="Foster-Nyarko E."/>
            <person name="Jarju S."/>
            <person name="Secka A."/>
            <person name="Antonio M."/>
            <person name="Oren A."/>
            <person name="Chaudhuri R.R."/>
            <person name="La Ragione R."/>
            <person name="Hildebrand F."/>
            <person name="Pallen M.J."/>
        </authorList>
    </citation>
    <scope>NUCLEOTIDE SEQUENCE</scope>
    <source>
        <strain evidence="13">CHK188-11489</strain>
    </source>
</reference>
<comment type="subcellular location">
    <subcellularLocation>
        <location evidence="8 9">Cytoplasm</location>
    </subcellularLocation>
</comment>
<evidence type="ECO:0000259" key="10">
    <source>
        <dbReference type="Pfam" id="PF01225"/>
    </source>
</evidence>
<comment type="function">
    <text evidence="8">Catalyzes the addition of an amino acid to the nucleotide precursor UDP-N-acetylmuramoyl-L-alanyl-D-glutamate (UMAG) in the biosynthesis of bacterial cell-wall peptidoglycan.</text>
</comment>
<dbReference type="GO" id="GO:0016881">
    <property type="term" value="F:acid-amino acid ligase activity"/>
    <property type="evidence" value="ECO:0007669"/>
    <property type="project" value="UniProtKB-UniRule"/>
</dbReference>
<sequence length="485" mass="52298">MKLNDLVRRIEHTGASDAEIGAITYDSRKAGPGSLFVCLVGAWMDGHTFARSAYDRGCRAFLAEHPLDLPADAAQILTDNTRAALAVIGADFYGNPARELHLIGITGTKGKTTTALLTAAILNEAGLPCAYIGSNGVDIAGEHESTANTTPESLELHRLFRKMVDAGVHHAVLEVSSQALAHHRVDGVPFEAVAFTNLSEDHIGPGEHPDFEDYKNAKRRLFACYDARVMVYNADDPASAYMRAPFRGQQVSFGVRSPADYRAGGLAPFRSATALGVDFVCEHGGERTPVRVLSPGAFSASDALCAIALCGAFGVTPAQAARALAHTTVRGRFEVVEGLPGRIFLVDYSHNGLALTSALKTLRAYHPERLICVFGSVGGRTQVRRRELAEAASAGADYSILTSDNPDFEDPMAILRDIDSWMAPDAHYELIPDRAEAIRAAVAMSREGDIVLFAGKGHEDYQIVQGKKLHFVERDLIREACRLLS</sequence>
<evidence type="ECO:0000256" key="7">
    <source>
        <dbReference type="ARBA" id="ARBA00023316"/>
    </source>
</evidence>
<evidence type="ECO:0000259" key="11">
    <source>
        <dbReference type="Pfam" id="PF02875"/>
    </source>
</evidence>
<keyword evidence="3 8" id="KW-0132">Cell division</keyword>
<dbReference type="Pfam" id="PF02875">
    <property type="entry name" value="Mur_ligase_C"/>
    <property type="match status" value="1"/>
</dbReference>
<evidence type="ECO:0000313" key="13">
    <source>
        <dbReference type="EMBL" id="HIZ61611.1"/>
    </source>
</evidence>
<comment type="PTM">
    <text evidence="8">Carboxylation is probably crucial for Mg(2+) binding and, consequently, for the gamma-phosphate positioning of ATP.</text>
</comment>
<comment type="pathway">
    <text evidence="1 8 9">Cell wall biogenesis; peptidoglycan biosynthesis.</text>
</comment>
<feature type="binding site" evidence="8">
    <location>
        <position position="184"/>
    </location>
    <ligand>
        <name>UDP-N-acetyl-alpha-D-muramoyl-L-alanyl-D-glutamate</name>
        <dbReference type="ChEBI" id="CHEBI:83900"/>
    </ligand>
</feature>
<dbReference type="InterPro" id="IPR013221">
    <property type="entry name" value="Mur_ligase_cen"/>
</dbReference>
<keyword evidence="4 8" id="KW-0133">Cell shape</keyword>
<keyword evidence="8" id="KW-0067">ATP-binding</keyword>
<dbReference type="EMBL" id="DXBF01000018">
    <property type="protein sequence ID" value="HIZ61611.1"/>
    <property type="molecule type" value="Genomic_DNA"/>
</dbReference>
<comment type="caution">
    <text evidence="8">Lacks conserved residue(s) required for the propagation of feature annotation.</text>
</comment>
<dbReference type="InterPro" id="IPR036565">
    <property type="entry name" value="Mur-like_cat_sf"/>
</dbReference>
<gene>
    <name evidence="8" type="primary">murE</name>
    <name evidence="13" type="ORF">H9724_02430</name>
</gene>
<feature type="domain" description="Mur ligase central" evidence="12">
    <location>
        <begin position="105"/>
        <end position="309"/>
    </location>
</feature>
<comment type="cofactor">
    <cofactor evidence="8">
        <name>Mg(2+)</name>
        <dbReference type="ChEBI" id="CHEBI:18420"/>
    </cofactor>
</comment>
<name>A0A9D2JNR4_9FIRM</name>
<feature type="domain" description="Mur ligase N-terminal catalytic" evidence="10">
    <location>
        <begin position="20"/>
        <end position="93"/>
    </location>
</feature>
<dbReference type="NCBIfam" id="TIGR01085">
    <property type="entry name" value="murE"/>
    <property type="match status" value="1"/>
</dbReference>
<dbReference type="InterPro" id="IPR035911">
    <property type="entry name" value="MurE/MurF_N"/>
</dbReference>